<gene>
    <name evidence="1" type="ORF">J6595_02550</name>
</gene>
<proteinExistence type="predicted"/>
<reference evidence="1 2" key="1">
    <citation type="submission" date="2021-04" db="EMBL/GenBank/DDBJ databases">
        <title>Whole genome sequence of Jiella sp. KSK16Y-1.</title>
        <authorList>
            <person name="Tuo L."/>
        </authorList>
    </citation>
    <scope>NUCLEOTIDE SEQUENCE [LARGE SCALE GENOMIC DNA]</scope>
    <source>
        <strain evidence="1 2">KSK16Y-1</strain>
    </source>
</reference>
<dbReference type="EMBL" id="JAGJCF010000001">
    <property type="protein sequence ID" value="MBP0614453.1"/>
    <property type="molecule type" value="Genomic_DNA"/>
</dbReference>
<sequence>MKELLEQWILEGVRANGGAATVLEVAKYLWEHHEAELRGGGDYFYTWQYDMRWAGQRLRDDGFLELGPNRTWQLVAG</sequence>
<evidence type="ECO:0008006" key="3">
    <source>
        <dbReference type="Google" id="ProtNLM"/>
    </source>
</evidence>
<accession>A0ABS4BCI5</accession>
<name>A0ABS4BCI5_9HYPH</name>
<evidence type="ECO:0000313" key="1">
    <source>
        <dbReference type="EMBL" id="MBP0614453.1"/>
    </source>
</evidence>
<protein>
    <recommendedName>
        <fullName evidence="3">Restriction system protein Mrr-like N-terminal domain-containing protein</fullName>
    </recommendedName>
</protein>
<keyword evidence="2" id="KW-1185">Reference proteome</keyword>
<organism evidence="1 2">
    <name type="scientific">Jiella mangrovi</name>
    <dbReference type="NCBI Taxonomy" id="2821407"/>
    <lineage>
        <taxon>Bacteria</taxon>
        <taxon>Pseudomonadati</taxon>
        <taxon>Pseudomonadota</taxon>
        <taxon>Alphaproteobacteria</taxon>
        <taxon>Hyphomicrobiales</taxon>
        <taxon>Aurantimonadaceae</taxon>
        <taxon>Jiella</taxon>
    </lineage>
</organism>
<comment type="caution">
    <text evidence="1">The sequence shown here is derived from an EMBL/GenBank/DDBJ whole genome shotgun (WGS) entry which is preliminary data.</text>
</comment>
<dbReference type="RefSeq" id="WP_209592854.1">
    <property type="nucleotide sequence ID" value="NZ_JAGJCF010000001.1"/>
</dbReference>
<evidence type="ECO:0000313" key="2">
    <source>
        <dbReference type="Proteomes" id="UP000678276"/>
    </source>
</evidence>
<dbReference type="Proteomes" id="UP000678276">
    <property type="component" value="Unassembled WGS sequence"/>
</dbReference>